<evidence type="ECO:0000256" key="1">
    <source>
        <dbReference type="SAM" id="Phobius"/>
    </source>
</evidence>
<feature type="transmembrane region" description="Helical" evidence="1">
    <location>
        <begin position="169"/>
        <end position="190"/>
    </location>
</feature>
<name>A0A369IDQ5_9BACT</name>
<feature type="transmembrane region" description="Helical" evidence="1">
    <location>
        <begin position="196"/>
        <end position="215"/>
    </location>
</feature>
<reference evidence="2 3" key="1">
    <citation type="submission" date="2018-07" db="EMBL/GenBank/DDBJ databases">
        <title>Genome analysis of Runella aurantiaca.</title>
        <authorList>
            <person name="Yang X."/>
        </authorList>
    </citation>
    <scope>NUCLEOTIDE SEQUENCE [LARGE SCALE GENOMIC DNA]</scope>
    <source>
        <strain evidence="2 3">YX9</strain>
    </source>
</reference>
<evidence type="ECO:0000313" key="3">
    <source>
        <dbReference type="Proteomes" id="UP000253141"/>
    </source>
</evidence>
<feature type="transmembrane region" description="Helical" evidence="1">
    <location>
        <begin position="20"/>
        <end position="38"/>
    </location>
</feature>
<gene>
    <name evidence="2" type="ORF">DVG78_01770</name>
</gene>
<keyword evidence="1" id="KW-0812">Transmembrane</keyword>
<keyword evidence="3" id="KW-1185">Reference proteome</keyword>
<comment type="caution">
    <text evidence="2">The sequence shown here is derived from an EMBL/GenBank/DDBJ whole genome shotgun (WGS) entry which is preliminary data.</text>
</comment>
<dbReference type="EMBL" id="QPIW01000001">
    <property type="protein sequence ID" value="RDB07808.1"/>
    <property type="molecule type" value="Genomic_DNA"/>
</dbReference>
<feature type="transmembrane region" description="Helical" evidence="1">
    <location>
        <begin position="58"/>
        <end position="79"/>
    </location>
</feature>
<keyword evidence="1" id="KW-0472">Membrane</keyword>
<organism evidence="2 3">
    <name type="scientific">Runella aurantiaca</name>
    <dbReference type="NCBI Taxonomy" id="2282308"/>
    <lineage>
        <taxon>Bacteria</taxon>
        <taxon>Pseudomonadati</taxon>
        <taxon>Bacteroidota</taxon>
        <taxon>Cytophagia</taxon>
        <taxon>Cytophagales</taxon>
        <taxon>Spirosomataceae</taxon>
        <taxon>Runella</taxon>
    </lineage>
</organism>
<sequence>MEILTKLSNMKTIIPSKYEFFSKIFPTYIACLPLLLLFKSVSEYAKFLDELNNMGVVFFNVTIYLVISYFFVSVVRGFGKFLETNFFDSEKSFPTTNFLLYQNDEFSKRYKESIRNKISTDFGIQLLSETDEANDVNEAKNTIKDVVGLIRNKVGKGKLLLNYNIQYGFIRNLIGGSILGFIFSGINLIVLDNTSILYKITLWLMAFYILLTVAYKPILRFFSKLYAQRLYSEFLSL</sequence>
<evidence type="ECO:0000313" key="2">
    <source>
        <dbReference type="EMBL" id="RDB07808.1"/>
    </source>
</evidence>
<keyword evidence="1" id="KW-1133">Transmembrane helix</keyword>
<proteinExistence type="predicted"/>
<protein>
    <submittedName>
        <fullName evidence="2">Uncharacterized protein</fullName>
    </submittedName>
</protein>
<dbReference type="AlphaFoldDB" id="A0A369IDQ5"/>
<dbReference type="Proteomes" id="UP000253141">
    <property type="component" value="Unassembled WGS sequence"/>
</dbReference>
<accession>A0A369IDQ5</accession>